<evidence type="ECO:0000313" key="8">
    <source>
        <dbReference type="Proteomes" id="UP001385951"/>
    </source>
</evidence>
<sequence length="488" mass="55273">MSNDVGQETTFSAIFPLPYRVLSLAGLGILAWAVNLHGLHLAGIDAARALDLDPHRARNTLTNRSPSPLPTVSRSGWKHVSATDSYHVHVYKLFLQYSVCVTISWLIYRNATNGDVGLVDVFKYIPAVTALVLLVLLICPFDLFQKHERDRFFSSLQRCMFSPRSQRIYFSDVVFADIFTSFAKVIGDVWLSMCMLLPGSSLLSQPSQDGLARWILPTLMSLPYAVRFRQCLIEYMLPTNQSKRPFYNAIKYASSFPVIYLSAAQRTVVTDVLSAKGPGAASEAWHGEHQLFRLWLLAAAVNSLYSFWWDVTHDWGLDLLRPRNVPSNTTTRSRSPPKRLVLPGLHPRSTLLGHRASMDEDLDENTVIDASKHGHVRFPWGLRPSLLFPLAVYPFAVLADLVLRLTWSAKLSSHLHSYSEGDLIIFWIELAEILRRWMWVFLRVEWEVVKHEYIHDGGSHLGSTILTPRDGLFSTNLPAENYEMLPPS</sequence>
<dbReference type="EMBL" id="JASBNA010000014">
    <property type="protein sequence ID" value="KAK7687199.1"/>
    <property type="molecule type" value="Genomic_DNA"/>
</dbReference>
<evidence type="ECO:0000256" key="5">
    <source>
        <dbReference type="SAM" id="Phobius"/>
    </source>
</evidence>
<keyword evidence="4 5" id="KW-0472">Membrane</keyword>
<accession>A0AAW0G731</accession>
<keyword evidence="3 5" id="KW-1133">Transmembrane helix</keyword>
<keyword evidence="2 5" id="KW-0812">Transmembrane</keyword>
<evidence type="ECO:0000256" key="4">
    <source>
        <dbReference type="ARBA" id="ARBA00023136"/>
    </source>
</evidence>
<dbReference type="AlphaFoldDB" id="A0AAW0G731"/>
<evidence type="ECO:0000256" key="1">
    <source>
        <dbReference type="ARBA" id="ARBA00004141"/>
    </source>
</evidence>
<dbReference type="PANTHER" id="PTHR10783:SF46">
    <property type="entry name" value="PROTEIN ERD1 HOMOLOG 2"/>
    <property type="match status" value="1"/>
</dbReference>
<dbReference type="PROSITE" id="PS51380">
    <property type="entry name" value="EXS"/>
    <property type="match status" value="1"/>
</dbReference>
<evidence type="ECO:0000256" key="2">
    <source>
        <dbReference type="ARBA" id="ARBA00022692"/>
    </source>
</evidence>
<evidence type="ECO:0000259" key="6">
    <source>
        <dbReference type="PROSITE" id="PS51380"/>
    </source>
</evidence>
<comment type="subcellular location">
    <subcellularLocation>
        <location evidence="1">Membrane</location>
        <topology evidence="1">Multi-pass membrane protein</topology>
    </subcellularLocation>
</comment>
<protein>
    <recommendedName>
        <fullName evidence="6">EXS domain-containing protein</fullName>
    </recommendedName>
</protein>
<feature type="transmembrane region" description="Helical" evidence="5">
    <location>
        <begin position="124"/>
        <end position="144"/>
    </location>
</feature>
<dbReference type="GO" id="GO:0005737">
    <property type="term" value="C:cytoplasm"/>
    <property type="evidence" value="ECO:0007669"/>
    <property type="project" value="TreeGrafter"/>
</dbReference>
<dbReference type="Pfam" id="PF03124">
    <property type="entry name" value="EXS"/>
    <property type="match status" value="1"/>
</dbReference>
<proteinExistence type="predicted"/>
<feature type="transmembrane region" description="Helical" evidence="5">
    <location>
        <begin position="90"/>
        <end position="108"/>
    </location>
</feature>
<feature type="domain" description="EXS" evidence="6">
    <location>
        <begin position="207"/>
        <end position="475"/>
    </location>
</feature>
<name>A0AAW0G731_9APHY</name>
<dbReference type="PANTHER" id="PTHR10783">
    <property type="entry name" value="XENOTROPIC AND POLYTROPIC RETROVIRUS RECEPTOR 1-RELATED"/>
    <property type="match status" value="1"/>
</dbReference>
<dbReference type="Proteomes" id="UP001385951">
    <property type="component" value="Unassembled WGS sequence"/>
</dbReference>
<evidence type="ECO:0000256" key="3">
    <source>
        <dbReference type="ARBA" id="ARBA00022989"/>
    </source>
</evidence>
<gene>
    <name evidence="7" type="ORF">QCA50_009703</name>
</gene>
<organism evidence="7 8">
    <name type="scientific">Cerrena zonata</name>
    <dbReference type="NCBI Taxonomy" id="2478898"/>
    <lineage>
        <taxon>Eukaryota</taxon>
        <taxon>Fungi</taxon>
        <taxon>Dikarya</taxon>
        <taxon>Basidiomycota</taxon>
        <taxon>Agaricomycotina</taxon>
        <taxon>Agaricomycetes</taxon>
        <taxon>Polyporales</taxon>
        <taxon>Cerrenaceae</taxon>
        <taxon>Cerrena</taxon>
    </lineage>
</organism>
<reference evidence="7 8" key="1">
    <citation type="submission" date="2022-09" db="EMBL/GenBank/DDBJ databases">
        <authorList>
            <person name="Palmer J.M."/>
        </authorList>
    </citation>
    <scope>NUCLEOTIDE SEQUENCE [LARGE SCALE GENOMIC DNA]</scope>
    <source>
        <strain evidence="7 8">DSM 7382</strain>
    </source>
</reference>
<dbReference type="GO" id="GO:0016020">
    <property type="term" value="C:membrane"/>
    <property type="evidence" value="ECO:0007669"/>
    <property type="project" value="UniProtKB-SubCell"/>
</dbReference>
<feature type="transmembrane region" description="Helical" evidence="5">
    <location>
        <begin position="20"/>
        <end position="39"/>
    </location>
</feature>
<comment type="caution">
    <text evidence="7">The sequence shown here is derived from an EMBL/GenBank/DDBJ whole genome shotgun (WGS) entry which is preliminary data.</text>
</comment>
<dbReference type="InterPro" id="IPR004342">
    <property type="entry name" value="EXS_C"/>
</dbReference>
<keyword evidence="8" id="KW-1185">Reference proteome</keyword>
<evidence type="ECO:0000313" key="7">
    <source>
        <dbReference type="EMBL" id="KAK7687199.1"/>
    </source>
</evidence>